<evidence type="ECO:0000313" key="2">
    <source>
        <dbReference type="EMBL" id="HGW92290.1"/>
    </source>
</evidence>
<dbReference type="InterPro" id="IPR011659">
    <property type="entry name" value="WD40"/>
</dbReference>
<dbReference type="PANTHER" id="PTHR36842:SF1">
    <property type="entry name" value="PROTEIN TOLB"/>
    <property type="match status" value="1"/>
</dbReference>
<dbReference type="AlphaFoldDB" id="A0A7C4UGZ4"/>
<accession>A0A7C4UGZ4</accession>
<name>A0A7C4UGZ4_UNCW3</name>
<comment type="similarity">
    <text evidence="1">Belongs to the TolB family.</text>
</comment>
<comment type="caution">
    <text evidence="2">The sequence shown here is derived from an EMBL/GenBank/DDBJ whole genome shotgun (WGS) entry which is preliminary data.</text>
</comment>
<dbReference type="PANTHER" id="PTHR36842">
    <property type="entry name" value="PROTEIN TOLB HOMOLOG"/>
    <property type="match status" value="1"/>
</dbReference>
<dbReference type="Gene3D" id="2.120.10.30">
    <property type="entry name" value="TolB, C-terminal domain"/>
    <property type="match status" value="1"/>
</dbReference>
<dbReference type="Pfam" id="PF07676">
    <property type="entry name" value="PD40"/>
    <property type="match status" value="3"/>
</dbReference>
<reference evidence="2" key="1">
    <citation type="journal article" date="2020" name="mSystems">
        <title>Genome- and Community-Level Interaction Insights into Carbon Utilization and Element Cycling Functions of Hydrothermarchaeota in Hydrothermal Sediment.</title>
        <authorList>
            <person name="Zhou Z."/>
            <person name="Liu Y."/>
            <person name="Xu W."/>
            <person name="Pan J."/>
            <person name="Luo Z.H."/>
            <person name="Li M."/>
        </authorList>
    </citation>
    <scope>NUCLEOTIDE SEQUENCE [LARGE SCALE GENOMIC DNA]</scope>
    <source>
        <strain evidence="2">SpSt-780</strain>
    </source>
</reference>
<sequence>MILMLISINIGFDGFYILNDVLTDEEIILSNSSYNNIYIYSLKNKLLKNIGEFNGFNISLSKDRKKILLRNNGRILLLTTDGKYKILAEEGEKVGYPVWYNELVAYTCEGKINIVDTNGVKKGEIKGVNSYFISTNGKIFAFQENDKIYIIDENGNKELITPGDGIFYGPTFSLDGSMIIFNSVGEGIFLYNILEKKTYFVSEGFNPRFSNDSKKIVFNISRDDGERIISSEIYIYDIEKRKIEKITDTPDINEIKPIFSLDGKKIFYSLTDGRIGFIEI</sequence>
<organism evidence="2">
    <name type="scientific">candidate division WOR-3 bacterium</name>
    <dbReference type="NCBI Taxonomy" id="2052148"/>
    <lineage>
        <taxon>Bacteria</taxon>
        <taxon>Bacteria division WOR-3</taxon>
    </lineage>
</organism>
<evidence type="ECO:0008006" key="3">
    <source>
        <dbReference type="Google" id="ProtNLM"/>
    </source>
</evidence>
<protein>
    <recommendedName>
        <fullName evidence="3">Dipeptidylpeptidase IV N-terminal domain-containing protein</fullName>
    </recommendedName>
</protein>
<dbReference type="SUPFAM" id="SSF82171">
    <property type="entry name" value="DPP6 N-terminal domain-like"/>
    <property type="match status" value="1"/>
</dbReference>
<evidence type="ECO:0000256" key="1">
    <source>
        <dbReference type="ARBA" id="ARBA00009820"/>
    </source>
</evidence>
<gene>
    <name evidence="2" type="ORF">ENV67_07115</name>
</gene>
<dbReference type="InterPro" id="IPR011042">
    <property type="entry name" value="6-blade_b-propeller_TolB-like"/>
</dbReference>
<proteinExistence type="inferred from homology"/>
<dbReference type="EMBL" id="DTHG01000088">
    <property type="protein sequence ID" value="HGW92290.1"/>
    <property type="molecule type" value="Genomic_DNA"/>
</dbReference>